<organism evidence="10">
    <name type="scientific">Theileria annulata</name>
    <dbReference type="NCBI Taxonomy" id="5874"/>
    <lineage>
        <taxon>Eukaryota</taxon>
        <taxon>Sar</taxon>
        <taxon>Alveolata</taxon>
        <taxon>Apicomplexa</taxon>
        <taxon>Aconoidasida</taxon>
        <taxon>Piroplasmida</taxon>
        <taxon>Theileriidae</taxon>
        <taxon>Theileria</taxon>
    </lineage>
</organism>
<feature type="domain" description="FCP1 homology" evidence="8">
    <location>
        <begin position="191"/>
        <end position="480"/>
    </location>
</feature>
<dbReference type="AlphaFoldDB" id="A0A3B0MUN1"/>
<dbReference type="EC" id="3.1.3.16" evidence="2"/>
<reference evidence="10" key="1">
    <citation type="submission" date="2018-07" db="EMBL/GenBank/DDBJ databases">
        <authorList>
            <person name="Quirk P.G."/>
            <person name="Krulwich T.A."/>
        </authorList>
    </citation>
    <scope>NUCLEOTIDE SEQUENCE</scope>
    <source>
        <strain evidence="10">Anand</strain>
    </source>
</reference>
<evidence type="ECO:0000313" key="9">
    <source>
        <dbReference type="EMBL" id="SVP93139.1"/>
    </source>
</evidence>
<evidence type="ECO:0000256" key="5">
    <source>
        <dbReference type="ARBA" id="ARBA00047761"/>
    </source>
</evidence>
<evidence type="ECO:0000256" key="6">
    <source>
        <dbReference type="ARBA" id="ARBA00048336"/>
    </source>
</evidence>
<proteinExistence type="predicted"/>
<keyword evidence="4" id="KW-0539">Nucleus</keyword>
<dbReference type="PROSITE" id="PS50969">
    <property type="entry name" value="FCP1"/>
    <property type="match status" value="1"/>
</dbReference>
<feature type="region of interest" description="Disordered" evidence="7">
    <location>
        <begin position="59"/>
        <end position="82"/>
    </location>
</feature>
<name>A0A3B0MUN1_THEAN</name>
<gene>
    <name evidence="10" type="ORF">TAT_000293800</name>
    <name evidence="9" type="ORF">TAV_000293900</name>
</gene>
<accession>A0A3B0MUN1</accession>
<dbReference type="EMBL" id="UIVS01000003">
    <property type="protein sequence ID" value="SVP93139.1"/>
    <property type="molecule type" value="Genomic_DNA"/>
</dbReference>
<dbReference type="InterPro" id="IPR039189">
    <property type="entry name" value="Fcp1"/>
</dbReference>
<evidence type="ECO:0000256" key="7">
    <source>
        <dbReference type="SAM" id="MobiDB-lite"/>
    </source>
</evidence>
<dbReference type="VEuPathDB" id="PiroplasmaDB:TA18400"/>
<comment type="catalytic activity">
    <reaction evidence="5">
        <text>O-phospho-L-seryl-[protein] + H2O = L-seryl-[protein] + phosphate</text>
        <dbReference type="Rhea" id="RHEA:20629"/>
        <dbReference type="Rhea" id="RHEA-COMP:9863"/>
        <dbReference type="Rhea" id="RHEA-COMP:11604"/>
        <dbReference type="ChEBI" id="CHEBI:15377"/>
        <dbReference type="ChEBI" id="CHEBI:29999"/>
        <dbReference type="ChEBI" id="CHEBI:43474"/>
        <dbReference type="ChEBI" id="CHEBI:83421"/>
        <dbReference type="EC" id="3.1.3.16"/>
    </reaction>
</comment>
<dbReference type="InterPro" id="IPR004274">
    <property type="entry name" value="FCP1_dom"/>
</dbReference>
<dbReference type="Pfam" id="PF03031">
    <property type="entry name" value="NIF"/>
    <property type="match status" value="1"/>
</dbReference>
<dbReference type="EMBL" id="UIVT01000003">
    <property type="protein sequence ID" value="SVP93943.1"/>
    <property type="molecule type" value="Genomic_DNA"/>
</dbReference>
<dbReference type="PANTHER" id="PTHR23081:SF36">
    <property type="entry name" value="RNA POLYMERASE II SUBUNIT A C-TERMINAL DOMAIN PHOSPHATASE"/>
    <property type="match status" value="1"/>
</dbReference>
<evidence type="ECO:0000256" key="4">
    <source>
        <dbReference type="ARBA" id="ARBA00023242"/>
    </source>
</evidence>
<dbReference type="SUPFAM" id="SSF52113">
    <property type="entry name" value="BRCT domain"/>
    <property type="match status" value="1"/>
</dbReference>
<dbReference type="Gene3D" id="3.40.50.1000">
    <property type="entry name" value="HAD superfamily/HAD-like"/>
    <property type="match status" value="1"/>
</dbReference>
<evidence type="ECO:0000256" key="2">
    <source>
        <dbReference type="ARBA" id="ARBA00013081"/>
    </source>
</evidence>
<dbReference type="InterPro" id="IPR036420">
    <property type="entry name" value="BRCT_dom_sf"/>
</dbReference>
<dbReference type="InterPro" id="IPR036412">
    <property type="entry name" value="HAD-like_sf"/>
</dbReference>
<feature type="compositionally biased region" description="Low complexity" evidence="7">
    <location>
        <begin position="640"/>
        <end position="656"/>
    </location>
</feature>
<evidence type="ECO:0000313" key="10">
    <source>
        <dbReference type="EMBL" id="SVP93943.1"/>
    </source>
</evidence>
<evidence type="ECO:0000256" key="3">
    <source>
        <dbReference type="ARBA" id="ARBA00022801"/>
    </source>
</evidence>
<evidence type="ECO:0000256" key="1">
    <source>
        <dbReference type="ARBA" id="ARBA00004123"/>
    </source>
</evidence>
<sequence>MDSDDLEKILESSLEDENIIISDPSLFPCKLIWIVSNNSYITKHQIIAITTPIDTTTNTLTNGTQDTEDTNTEETPFGDKEDPFGAVVGPSTVTGDTVMEKLERTIKSNKNGKLIKLVENLTLLNSETIIARIESFECDHDIIVHGLCTYCSEPIKRKLTSSLGFISNNSEVMIRDDLAYQMECNEILNYLNDKKLCLVLDLDNTLLHATSQPPPTDIIIPIINYNLSNYISNTQSNNQSNNISENISKNVTNNQGNNISNGKYIQYGIDEKSIELQLELENSVIKTIVYNESETMFTNTYFKLRPGIFNFFHQIRDKFTLFLFTTGTKQHAESALQIIDPQLIYFSNRIFSRSHSNILNGVNPVTVTGPTNITAVPGTTKVPTNTNTMSMSKGTMSNMSNNMNVGMNTSHRNFKKIDIKYYMKSLDKIFPNYKNLVIILDDTEHVWKDNLGLIKIHPYYFFPDLTYLNHFDLNNLTKSSASLQSICNYSNFIWYKLLYTSIHNTSIHSNNYSNSNNNGVGKNVNEMDEEGFMIPNSIPLMNNEFRYNGYLICNQRPTNIFINNNTTDKGTTTNNTSTRGTRGTIIDNRKMKIIDNDKQLDKIIKLLDNIHETFFQRYYSILHSVNSSTNGIRDTRSDNTDNTTDDGGTNGTTEKGGTVSEDICTVVLDTVMGKKLKYMLDNELIPSASKILQEIRGKILKNVVLYSNTFEFINSNGLDVNFLSCSDFGKWSLKFGATISNTINTNTVAGIGTTNCTTNTTPTTQDTVTDTVKNINEVTHVIVNNKSNIKLNNSIKKVHIKWLEAVLYCHEYINEDKFNPDHWQIPYRSFWDILNS</sequence>
<dbReference type="SUPFAM" id="SSF56784">
    <property type="entry name" value="HAD-like"/>
    <property type="match status" value="1"/>
</dbReference>
<dbReference type="SMART" id="SM00577">
    <property type="entry name" value="CPDc"/>
    <property type="match status" value="1"/>
</dbReference>
<comment type="catalytic activity">
    <reaction evidence="6">
        <text>O-phospho-L-threonyl-[protein] + H2O = L-threonyl-[protein] + phosphate</text>
        <dbReference type="Rhea" id="RHEA:47004"/>
        <dbReference type="Rhea" id="RHEA-COMP:11060"/>
        <dbReference type="Rhea" id="RHEA-COMP:11605"/>
        <dbReference type="ChEBI" id="CHEBI:15377"/>
        <dbReference type="ChEBI" id="CHEBI:30013"/>
        <dbReference type="ChEBI" id="CHEBI:43474"/>
        <dbReference type="ChEBI" id="CHEBI:61977"/>
        <dbReference type="EC" id="3.1.3.16"/>
    </reaction>
</comment>
<protein>
    <recommendedName>
        <fullName evidence="2">protein-serine/threonine phosphatase</fullName>
        <ecNumber evidence="2">3.1.3.16</ecNumber>
    </recommendedName>
</protein>
<keyword evidence="3" id="KW-0378">Hydrolase</keyword>
<dbReference type="GO" id="GO:0008420">
    <property type="term" value="F:RNA polymerase II CTD heptapeptide repeat phosphatase activity"/>
    <property type="evidence" value="ECO:0007669"/>
    <property type="project" value="InterPro"/>
</dbReference>
<feature type="region of interest" description="Disordered" evidence="7">
    <location>
        <begin position="628"/>
        <end position="656"/>
    </location>
</feature>
<dbReference type="InterPro" id="IPR023214">
    <property type="entry name" value="HAD_sf"/>
</dbReference>
<dbReference type="PANTHER" id="PTHR23081">
    <property type="entry name" value="RNA POLYMERASE II CTD PHOSPHATASE"/>
    <property type="match status" value="1"/>
</dbReference>
<comment type="subcellular location">
    <subcellularLocation>
        <location evidence="1">Nucleus</location>
    </subcellularLocation>
</comment>
<evidence type="ECO:0000259" key="8">
    <source>
        <dbReference type="PROSITE" id="PS50969"/>
    </source>
</evidence>
<dbReference type="GO" id="GO:0005634">
    <property type="term" value="C:nucleus"/>
    <property type="evidence" value="ECO:0007669"/>
    <property type="project" value="UniProtKB-SubCell"/>
</dbReference>